<dbReference type="GO" id="GO:0003676">
    <property type="term" value="F:nucleic acid binding"/>
    <property type="evidence" value="ECO:0007669"/>
    <property type="project" value="InterPro"/>
</dbReference>
<evidence type="ECO:0000256" key="7">
    <source>
        <dbReference type="ARBA" id="ARBA00048326"/>
    </source>
</evidence>
<dbReference type="PANTHER" id="PTHR43542:SF1">
    <property type="entry name" value="METHYLTRANSFERASE"/>
    <property type="match status" value="1"/>
</dbReference>
<dbReference type="EC" id="2.1.1.171" evidence="3 8"/>
<organism evidence="9 10">
    <name type="scientific">Moraxella cuniculi DSM 21768</name>
    <dbReference type="NCBI Taxonomy" id="1122245"/>
    <lineage>
        <taxon>Bacteria</taxon>
        <taxon>Pseudomonadati</taxon>
        <taxon>Pseudomonadota</taxon>
        <taxon>Gammaproteobacteria</taxon>
        <taxon>Moraxellales</taxon>
        <taxon>Moraxellaceae</taxon>
        <taxon>Moraxella</taxon>
    </lineage>
</organism>
<accession>A0A1N7EJJ3</accession>
<evidence type="ECO:0000256" key="3">
    <source>
        <dbReference type="ARBA" id="ARBA00012141"/>
    </source>
</evidence>
<dbReference type="InterPro" id="IPR002052">
    <property type="entry name" value="DNA_methylase_N6_adenine_CS"/>
</dbReference>
<dbReference type="RefSeq" id="WP_076555069.1">
    <property type="nucleotide sequence ID" value="NZ_FTNU01000005.1"/>
</dbReference>
<evidence type="ECO:0000313" key="10">
    <source>
        <dbReference type="Proteomes" id="UP000187495"/>
    </source>
</evidence>
<dbReference type="CDD" id="cd02440">
    <property type="entry name" value="AdoMet_MTases"/>
    <property type="match status" value="1"/>
</dbReference>
<dbReference type="InterPro" id="IPR029063">
    <property type="entry name" value="SAM-dependent_MTases_sf"/>
</dbReference>
<dbReference type="Gene3D" id="3.40.50.150">
    <property type="entry name" value="Vaccinia Virus protein VP39"/>
    <property type="match status" value="1"/>
</dbReference>
<evidence type="ECO:0000256" key="4">
    <source>
        <dbReference type="ARBA" id="ARBA00013682"/>
    </source>
</evidence>
<evidence type="ECO:0000256" key="1">
    <source>
        <dbReference type="ARBA" id="ARBA00002649"/>
    </source>
</evidence>
<keyword evidence="6 8" id="KW-0808">Transferase</keyword>
<dbReference type="Pfam" id="PF03602">
    <property type="entry name" value="Cons_hypoth95"/>
    <property type="match status" value="1"/>
</dbReference>
<dbReference type="EMBL" id="FTNU01000005">
    <property type="protein sequence ID" value="SIR88256.1"/>
    <property type="molecule type" value="Genomic_DNA"/>
</dbReference>
<proteinExistence type="inferred from homology"/>
<dbReference type="AlphaFoldDB" id="A0A1N7EJJ3"/>
<dbReference type="PROSITE" id="PS00092">
    <property type="entry name" value="N6_MTASE"/>
    <property type="match status" value="1"/>
</dbReference>
<dbReference type="GO" id="GO:0052913">
    <property type="term" value="F:16S rRNA (guanine(966)-N(2))-methyltransferase activity"/>
    <property type="evidence" value="ECO:0007669"/>
    <property type="project" value="UniProtKB-EC"/>
</dbReference>
<keyword evidence="10" id="KW-1185">Reference proteome</keyword>
<evidence type="ECO:0000313" key="9">
    <source>
        <dbReference type="EMBL" id="SIR88256.1"/>
    </source>
</evidence>
<dbReference type="STRING" id="34061.B0189_03460"/>
<sequence>MKKRTTPHQHTKPKQQLGKNQVRIIAGQHRRRQLSFVDAEGLRPTPDRLRETLFNWLMGYLQQSSVLDMCAGSGCLGFEALSRGAKSVIFIEPYTPQSRLLKENATLLQLEKQTTIINDDARTALPKLTGRFDIVFIDPPYAANLWQELLEQLIQHQLIDTDSLIYLEADKPLTAVLSEDLCQRFSVLKSTKVGQAHAFLLKMIN</sequence>
<evidence type="ECO:0000256" key="6">
    <source>
        <dbReference type="ARBA" id="ARBA00022679"/>
    </source>
</evidence>
<protein>
    <recommendedName>
        <fullName evidence="4 8">Ribosomal RNA small subunit methyltransferase D</fullName>
        <ecNumber evidence="3 8">2.1.1.171</ecNumber>
    </recommendedName>
</protein>
<evidence type="ECO:0000256" key="2">
    <source>
        <dbReference type="ARBA" id="ARBA00005269"/>
    </source>
</evidence>
<reference evidence="10" key="1">
    <citation type="submission" date="2017-01" db="EMBL/GenBank/DDBJ databases">
        <authorList>
            <person name="Varghese N."/>
            <person name="Submissions S."/>
        </authorList>
    </citation>
    <scope>NUCLEOTIDE SEQUENCE [LARGE SCALE GENOMIC DNA]</scope>
    <source>
        <strain evidence="10">DSM 21768</strain>
    </source>
</reference>
<comment type="similarity">
    <text evidence="2 8">Belongs to the methyltransferase superfamily. RsmD family.</text>
</comment>
<keyword evidence="5 8" id="KW-0489">Methyltransferase</keyword>
<keyword evidence="8" id="KW-0949">S-adenosyl-L-methionine</keyword>
<evidence type="ECO:0000256" key="5">
    <source>
        <dbReference type="ARBA" id="ARBA00022603"/>
    </source>
</evidence>
<evidence type="ECO:0000256" key="8">
    <source>
        <dbReference type="PIRNR" id="PIRNR004553"/>
    </source>
</evidence>
<dbReference type="Proteomes" id="UP000187495">
    <property type="component" value="Unassembled WGS sequence"/>
</dbReference>
<name>A0A1N7EJJ3_9GAMM</name>
<gene>
    <name evidence="9" type="ORF">SAMN02745664_10587</name>
</gene>
<dbReference type="PANTHER" id="PTHR43542">
    <property type="entry name" value="METHYLTRANSFERASE"/>
    <property type="match status" value="1"/>
</dbReference>
<dbReference type="InterPro" id="IPR004398">
    <property type="entry name" value="RNA_MeTrfase_RsmD"/>
</dbReference>
<dbReference type="NCBIfam" id="TIGR00095">
    <property type="entry name" value="16S rRNA (guanine(966)-N(2))-methyltransferase RsmD"/>
    <property type="match status" value="1"/>
</dbReference>
<comment type="function">
    <text evidence="1 8">Specifically methylates the guanine in position 966 of 16S rRNA in the assembled 30S particle.</text>
</comment>
<comment type="catalytic activity">
    <reaction evidence="7 8">
        <text>guanosine(966) in 16S rRNA + S-adenosyl-L-methionine = N(2)-methylguanosine(966) in 16S rRNA + S-adenosyl-L-homocysteine + H(+)</text>
        <dbReference type="Rhea" id="RHEA:23548"/>
        <dbReference type="Rhea" id="RHEA-COMP:10211"/>
        <dbReference type="Rhea" id="RHEA-COMP:10212"/>
        <dbReference type="ChEBI" id="CHEBI:15378"/>
        <dbReference type="ChEBI" id="CHEBI:57856"/>
        <dbReference type="ChEBI" id="CHEBI:59789"/>
        <dbReference type="ChEBI" id="CHEBI:74269"/>
        <dbReference type="ChEBI" id="CHEBI:74481"/>
        <dbReference type="EC" id="2.1.1.171"/>
    </reaction>
</comment>
<keyword evidence="8" id="KW-0698">rRNA processing</keyword>
<dbReference type="PIRSF" id="PIRSF004553">
    <property type="entry name" value="CHP00095"/>
    <property type="match status" value="1"/>
</dbReference>
<dbReference type="SUPFAM" id="SSF53335">
    <property type="entry name" value="S-adenosyl-L-methionine-dependent methyltransferases"/>
    <property type="match status" value="1"/>
</dbReference>